<accession>A0A086Z0D1</accession>
<evidence type="ECO:0000256" key="2">
    <source>
        <dbReference type="SAM" id="Phobius"/>
    </source>
</evidence>
<reference evidence="3 4" key="1">
    <citation type="submission" date="2014-03" db="EMBL/GenBank/DDBJ databases">
        <title>Genomics of Bifidobacteria.</title>
        <authorList>
            <person name="Ventura M."/>
            <person name="Milani C."/>
            <person name="Lugli G.A."/>
        </authorList>
    </citation>
    <scope>NUCLEOTIDE SEQUENCE [LARGE SCALE GENOMIC DNA]</scope>
    <source>
        <strain evidence="3 4">DSM 22766</strain>
    </source>
</reference>
<dbReference type="PANTHER" id="PTHR37313">
    <property type="entry name" value="UPF0749 PROTEIN RV1825"/>
    <property type="match status" value="1"/>
</dbReference>
<keyword evidence="2" id="KW-0472">Membrane</keyword>
<evidence type="ECO:0000256" key="1">
    <source>
        <dbReference type="ARBA" id="ARBA00009108"/>
    </source>
</evidence>
<dbReference type="Pfam" id="PF05949">
    <property type="entry name" value="DUF881"/>
    <property type="match status" value="1"/>
</dbReference>
<evidence type="ECO:0008006" key="5">
    <source>
        <dbReference type="Google" id="ProtNLM"/>
    </source>
</evidence>
<dbReference type="STRING" id="1437605.AB656_02030"/>
<dbReference type="PATRIC" id="fig|1437605.7.peg.417"/>
<keyword evidence="2" id="KW-0812">Transmembrane</keyword>
<dbReference type="InterPro" id="IPR010273">
    <property type="entry name" value="DUF881"/>
</dbReference>
<dbReference type="Gene3D" id="3.30.70.1880">
    <property type="entry name" value="Protein of unknown function DUF881"/>
    <property type="match status" value="1"/>
</dbReference>
<dbReference type="GO" id="GO:0005886">
    <property type="term" value="C:plasma membrane"/>
    <property type="evidence" value="ECO:0007669"/>
    <property type="project" value="TreeGrafter"/>
</dbReference>
<proteinExistence type="inferred from homology"/>
<protein>
    <recommendedName>
        <fullName evidence="5">Membrane associated protein</fullName>
    </recommendedName>
</protein>
<dbReference type="KEGG" id="bact:AB656_02030"/>
<dbReference type="eggNOG" id="COG3879">
    <property type="taxonomic scope" value="Bacteria"/>
</dbReference>
<comment type="caution">
    <text evidence="3">The sequence shown here is derived from an EMBL/GenBank/DDBJ whole genome shotgun (WGS) entry which is preliminary data.</text>
</comment>
<comment type="similarity">
    <text evidence="1">Belongs to the UPF0749 family.</text>
</comment>
<dbReference type="PANTHER" id="PTHR37313:SF1">
    <property type="entry name" value="UPF0749 PROTEIN RV1823"/>
    <property type="match status" value="1"/>
</dbReference>
<keyword evidence="2" id="KW-1133">Transmembrane helix</keyword>
<evidence type="ECO:0000313" key="3">
    <source>
        <dbReference type="EMBL" id="KFI39981.1"/>
    </source>
</evidence>
<dbReference type="EMBL" id="JGYK01000001">
    <property type="protein sequence ID" value="KFI39981.1"/>
    <property type="molecule type" value="Genomic_DNA"/>
</dbReference>
<dbReference type="RefSeq" id="WP_033503480.1">
    <property type="nucleotide sequence ID" value="NZ_CP011786.1"/>
</dbReference>
<evidence type="ECO:0000313" key="4">
    <source>
        <dbReference type="Proteomes" id="UP000029015"/>
    </source>
</evidence>
<gene>
    <name evidence="3" type="ORF">BACT_0682</name>
</gene>
<keyword evidence="4" id="KW-1185">Reference proteome</keyword>
<sequence>MSEPSPQRASFQVPPERALIHRRAVFSKATARIGSHFVEEDETARPAPGRKRQLQDESLRLIDDLTNRPMDPLFEDARLTPRPSRSSLALWVNRVVVFLICAAVGLGVASVVQVLHRDPRQKVREKLISQIQDVSQRSDNLSGQIDGLRGQIDQLSAKVGAGGAAGNGSASDILNGSVAVHGPGVTMTLSNPLSSKDNDKGDQTKVVTDSDLQWFTTQLWSAGAEAIAINGHRIGAQTSIRLAGQTVLIGTDSVQSPYRIEAIGDSRALKSHFDEGDQRDYLSKLRAANITLQVSSARDITLKGAGVPDLQYARKGR</sequence>
<organism evidence="3 4">
    <name type="scientific">Bifidobacterium actinocoloniiforme DSM 22766</name>
    <dbReference type="NCBI Taxonomy" id="1437605"/>
    <lineage>
        <taxon>Bacteria</taxon>
        <taxon>Bacillati</taxon>
        <taxon>Actinomycetota</taxon>
        <taxon>Actinomycetes</taxon>
        <taxon>Bifidobacteriales</taxon>
        <taxon>Bifidobacteriaceae</taxon>
        <taxon>Bifidobacterium</taxon>
    </lineage>
</organism>
<dbReference type="AlphaFoldDB" id="A0A086Z0D1"/>
<feature type="transmembrane region" description="Helical" evidence="2">
    <location>
        <begin position="91"/>
        <end position="115"/>
    </location>
</feature>
<name>A0A086Z0D1_9BIFI</name>
<dbReference type="OrthoDB" id="3218134at2"/>
<dbReference type="Proteomes" id="UP000029015">
    <property type="component" value="Unassembled WGS sequence"/>
</dbReference>